<dbReference type="InterPro" id="IPR036388">
    <property type="entry name" value="WH-like_DNA-bd_sf"/>
</dbReference>
<dbReference type="OrthoDB" id="5113930at2"/>
<accession>A0A558GYQ1</accession>
<dbReference type="RefSeq" id="WP_144651045.1">
    <property type="nucleotide sequence ID" value="NZ_VNFK01000009.1"/>
</dbReference>
<comment type="caution">
    <text evidence="1">The sequence shown here is derived from an EMBL/GenBank/DDBJ whole genome shotgun (WGS) entry which is preliminary data.</text>
</comment>
<dbReference type="SUPFAM" id="SSF46785">
    <property type="entry name" value="Winged helix' DNA-binding domain"/>
    <property type="match status" value="1"/>
</dbReference>
<dbReference type="Gene3D" id="1.10.10.10">
    <property type="entry name" value="Winged helix-like DNA-binding domain superfamily/Winged helix DNA-binding domain"/>
    <property type="match status" value="1"/>
</dbReference>
<dbReference type="Proteomes" id="UP000316500">
    <property type="component" value="Unassembled WGS sequence"/>
</dbReference>
<reference evidence="1 2" key="1">
    <citation type="submission" date="2019-07" db="EMBL/GenBank/DDBJ databases">
        <title>Diversity of Bacteria from Kongsfjorden, Arctic.</title>
        <authorList>
            <person name="Yu Y."/>
        </authorList>
    </citation>
    <scope>NUCLEOTIDE SEQUENCE [LARGE SCALE GENOMIC DNA]</scope>
    <source>
        <strain evidence="1 2">SM1928</strain>
    </source>
</reference>
<evidence type="ECO:0000313" key="1">
    <source>
        <dbReference type="EMBL" id="TVU61962.1"/>
    </source>
</evidence>
<protein>
    <submittedName>
        <fullName evidence="1">Helix-turn-helix transcriptional regulator</fullName>
    </submittedName>
</protein>
<dbReference type="InterPro" id="IPR036390">
    <property type="entry name" value="WH_DNA-bd_sf"/>
</dbReference>
<organism evidence="1 2">
    <name type="scientific">Paenarthrobacter nitroguajacolicus</name>
    <name type="common">Arthrobacter nitroguajacolicus</name>
    <dbReference type="NCBI Taxonomy" id="211146"/>
    <lineage>
        <taxon>Bacteria</taxon>
        <taxon>Bacillati</taxon>
        <taxon>Actinomycetota</taxon>
        <taxon>Actinomycetes</taxon>
        <taxon>Micrococcales</taxon>
        <taxon>Micrococcaceae</taxon>
        <taxon>Paenarthrobacter</taxon>
    </lineage>
</organism>
<dbReference type="Pfam" id="PF12840">
    <property type="entry name" value="HTH_20"/>
    <property type="match status" value="1"/>
</dbReference>
<evidence type="ECO:0000313" key="2">
    <source>
        <dbReference type="Proteomes" id="UP000316500"/>
    </source>
</evidence>
<dbReference type="AlphaFoldDB" id="A0A558GYQ1"/>
<sequence length="111" mass="12389">MPRLIQPNHPQEVEAAIEVLGNRAHAAILRYLHQNGPCTTGEILKGIVLDDNRKLTRPSLQHHLEALEASGAVTADFPAGQRHGKRVKYEANIDAVEFEMLPAYVNYLRGR</sequence>
<proteinExistence type="predicted"/>
<dbReference type="EMBL" id="VNFK01000009">
    <property type="protein sequence ID" value="TVU61962.1"/>
    <property type="molecule type" value="Genomic_DNA"/>
</dbReference>
<gene>
    <name evidence="1" type="ORF">FQP90_12900</name>
</gene>
<name>A0A558GYQ1_PAENT</name>